<dbReference type="InterPro" id="IPR056234">
    <property type="entry name" value="RRM_NFXL1"/>
</dbReference>
<reference evidence="2 3" key="1">
    <citation type="submission" date="2017-11" db="EMBL/GenBank/DDBJ databases">
        <title>De-novo sequencing of pomegranate (Punica granatum L.) genome.</title>
        <authorList>
            <person name="Akparov Z."/>
            <person name="Amiraslanov A."/>
            <person name="Hajiyeva S."/>
            <person name="Abbasov M."/>
            <person name="Kaur K."/>
            <person name="Hamwieh A."/>
            <person name="Solovyev V."/>
            <person name="Salamov A."/>
            <person name="Braich B."/>
            <person name="Kosarev P."/>
            <person name="Mahmoud A."/>
            <person name="Hajiyev E."/>
            <person name="Babayeva S."/>
            <person name="Izzatullayeva V."/>
            <person name="Mammadov A."/>
            <person name="Mammadov A."/>
            <person name="Sharifova S."/>
            <person name="Ojaghi J."/>
            <person name="Eynullazada K."/>
            <person name="Bayramov B."/>
            <person name="Abdulazimova A."/>
            <person name="Shahmuradov I."/>
        </authorList>
    </citation>
    <scope>NUCLEOTIDE SEQUENCE [LARGE SCALE GENOMIC DNA]</scope>
    <source>
        <strain evidence="3">cv. AG2017</strain>
        <tissue evidence="2">Leaf</tissue>
    </source>
</reference>
<name>A0A2I0HGJ7_PUNGR</name>
<feature type="non-terminal residue" evidence="2">
    <location>
        <position position="28"/>
    </location>
</feature>
<comment type="caution">
    <text evidence="2">The sequence shown here is derived from an EMBL/GenBank/DDBJ whole genome shotgun (WGS) entry which is preliminary data.</text>
</comment>
<dbReference type="AlphaFoldDB" id="A0A2I0HGJ7"/>
<evidence type="ECO:0000313" key="3">
    <source>
        <dbReference type="Proteomes" id="UP000233551"/>
    </source>
</evidence>
<dbReference type="EMBL" id="PGOL01026219">
    <property type="protein sequence ID" value="PKI30788.1"/>
    <property type="molecule type" value="Genomic_DNA"/>
</dbReference>
<evidence type="ECO:0000259" key="1">
    <source>
        <dbReference type="Pfam" id="PF24435"/>
    </source>
</evidence>
<dbReference type="Proteomes" id="UP000233551">
    <property type="component" value="Unassembled WGS sequence"/>
</dbReference>
<evidence type="ECO:0000313" key="2">
    <source>
        <dbReference type="EMBL" id="PKI30788.1"/>
    </source>
</evidence>
<organism evidence="2 3">
    <name type="scientific">Punica granatum</name>
    <name type="common">Pomegranate</name>
    <dbReference type="NCBI Taxonomy" id="22663"/>
    <lineage>
        <taxon>Eukaryota</taxon>
        <taxon>Viridiplantae</taxon>
        <taxon>Streptophyta</taxon>
        <taxon>Embryophyta</taxon>
        <taxon>Tracheophyta</taxon>
        <taxon>Spermatophyta</taxon>
        <taxon>Magnoliopsida</taxon>
        <taxon>eudicotyledons</taxon>
        <taxon>Gunneridae</taxon>
        <taxon>Pentapetalae</taxon>
        <taxon>rosids</taxon>
        <taxon>malvids</taxon>
        <taxon>Myrtales</taxon>
        <taxon>Lythraceae</taxon>
        <taxon>Punica</taxon>
    </lineage>
</organism>
<accession>A0A2I0HGJ7</accession>
<keyword evidence="3" id="KW-1185">Reference proteome</keyword>
<gene>
    <name evidence="2" type="ORF">CRG98_048821</name>
</gene>
<sequence length="28" mass="3129">MDSRLVVSFFDLPRESDVSGLVLRFGGE</sequence>
<proteinExistence type="predicted"/>
<protein>
    <recommendedName>
        <fullName evidence="1">NFXL1 RRM-like domain-containing protein</fullName>
    </recommendedName>
</protein>
<feature type="domain" description="NFXL1 RRM-like" evidence="1">
    <location>
        <begin position="1"/>
        <end position="28"/>
    </location>
</feature>
<dbReference type="Pfam" id="PF24435">
    <property type="entry name" value="RRM_NFXL1"/>
    <property type="match status" value="1"/>
</dbReference>